<dbReference type="Proteomes" id="UP000184423">
    <property type="component" value="Unassembled WGS sequence"/>
</dbReference>
<dbReference type="AlphaFoldDB" id="A0A1M5B3F5"/>
<dbReference type="EMBL" id="FQVG01000062">
    <property type="protein sequence ID" value="SHF37091.1"/>
    <property type="molecule type" value="Genomic_DNA"/>
</dbReference>
<protein>
    <submittedName>
        <fullName evidence="1">SEC-C motif-containing protein</fullName>
    </submittedName>
</protein>
<accession>A0A1M5B3F5</accession>
<dbReference type="Gene3D" id="3.10.450.50">
    <property type="match status" value="1"/>
</dbReference>
<dbReference type="Pfam" id="PF02810">
    <property type="entry name" value="SEC-C"/>
    <property type="match status" value="1"/>
</dbReference>
<organism evidence="1 2">
    <name type="scientific">Caloramator proteoclasticus DSM 10124</name>
    <dbReference type="NCBI Taxonomy" id="1121262"/>
    <lineage>
        <taxon>Bacteria</taxon>
        <taxon>Bacillati</taxon>
        <taxon>Bacillota</taxon>
        <taxon>Clostridia</taxon>
        <taxon>Eubacteriales</taxon>
        <taxon>Clostridiaceae</taxon>
        <taxon>Caloramator</taxon>
    </lineage>
</organism>
<dbReference type="InterPro" id="IPR004027">
    <property type="entry name" value="SEC_C_motif"/>
</dbReference>
<name>A0A1M5B3F5_9CLOT</name>
<reference evidence="2" key="1">
    <citation type="submission" date="2016-11" db="EMBL/GenBank/DDBJ databases">
        <authorList>
            <person name="Varghese N."/>
            <person name="Submissions S."/>
        </authorList>
    </citation>
    <scope>NUCLEOTIDE SEQUENCE [LARGE SCALE GENOMIC DNA]</scope>
    <source>
        <strain evidence="2">DSM 10124</strain>
    </source>
</reference>
<evidence type="ECO:0000313" key="1">
    <source>
        <dbReference type="EMBL" id="SHF37091.1"/>
    </source>
</evidence>
<evidence type="ECO:0000313" key="2">
    <source>
        <dbReference type="Proteomes" id="UP000184423"/>
    </source>
</evidence>
<dbReference type="RefSeq" id="WP_073249900.1">
    <property type="nucleotide sequence ID" value="NZ_FQVG01000062.1"/>
</dbReference>
<dbReference type="SUPFAM" id="SSF103642">
    <property type="entry name" value="Sec-C motif"/>
    <property type="match status" value="1"/>
</dbReference>
<sequence length="263" mass="31484">MEFKRKKQDEFLVIESSSNRKKIGRNDLCYCGSGKKYKNCCMRKDDEIEILRNRFEQIEEITDKYFSVNEYIEHSGYPVNNIDYFLIEVLNIMGSLLYKFDIINSKQQKEILFVMFNKAKEFMKTCETCENECIKNPMKEISFKWMIERGLELNNLPKRLQKQTALNFFYIEFTNYMANAMFTELKNIIDEEMAELISSYFYGSFLDYINENCYEECNNECICENNRNAYCKFCMLGEKRLPCPKKEEIEYEAIKATPDDMEH</sequence>
<gene>
    <name evidence="1" type="ORF">SAMN02746091_02365</name>
</gene>
<keyword evidence="2" id="KW-1185">Reference proteome</keyword>
<proteinExistence type="predicted"/>